<dbReference type="GO" id="GO:0004674">
    <property type="term" value="F:protein serine/threonine kinase activity"/>
    <property type="evidence" value="ECO:0007669"/>
    <property type="project" value="TreeGrafter"/>
</dbReference>
<keyword evidence="2" id="KW-0808">Transferase</keyword>
<accession>A0A9P7ANF8</accession>
<dbReference type="SUPFAM" id="SSF56112">
    <property type="entry name" value="Protein kinase-like (PK-like)"/>
    <property type="match status" value="1"/>
</dbReference>
<dbReference type="Pfam" id="PF07714">
    <property type="entry name" value="PK_Tyr_Ser-Thr"/>
    <property type="match status" value="1"/>
</dbReference>
<evidence type="ECO:0000259" key="1">
    <source>
        <dbReference type="PROSITE" id="PS50011"/>
    </source>
</evidence>
<sequence length="331" mass="36956">MSESEHDNRFSAQSWVGAVIEFFRQLPLPSPGWWQDQAHSANRQTSGILTGQLEGRGSYPTTYGGYCDVWKCSWRRKDSGTIGVAVKSVRIHGSDLDRERKSKRLSKAIEGWLELDHDNVMPIFGMALGFGPLPALVCPWMENGTLTHYLEQNYHQITASARKALLLEVISAVLYLHDHGVIHGSLSGSNVFINDLGRACVADFGMAALLLEFSSESYFSSSIGGAVRWIGPELFQVPDDSSDSVGFPSTQGDVYSFGCIMLQVLSGEIPYHYFQRDTQVFFAISTGVKPLHPDTSCVNDAQWSVIQQCWLAPRQRPIMEKLHYLVNELEF</sequence>
<gene>
    <name evidence="2" type="ORF">HD556DRAFT_1382570</name>
</gene>
<dbReference type="Proteomes" id="UP000719766">
    <property type="component" value="Unassembled WGS sequence"/>
</dbReference>
<dbReference type="GeneID" id="64597050"/>
<evidence type="ECO:0000313" key="3">
    <source>
        <dbReference type="Proteomes" id="UP000719766"/>
    </source>
</evidence>
<dbReference type="PROSITE" id="PS50011">
    <property type="entry name" value="PROTEIN_KINASE_DOM"/>
    <property type="match status" value="1"/>
</dbReference>
<dbReference type="InterPro" id="IPR000719">
    <property type="entry name" value="Prot_kinase_dom"/>
</dbReference>
<dbReference type="PANTHER" id="PTHR44329">
    <property type="entry name" value="SERINE/THREONINE-PROTEIN KINASE TNNI3K-RELATED"/>
    <property type="match status" value="1"/>
</dbReference>
<dbReference type="GO" id="GO:0005524">
    <property type="term" value="F:ATP binding"/>
    <property type="evidence" value="ECO:0007669"/>
    <property type="project" value="InterPro"/>
</dbReference>
<dbReference type="AlphaFoldDB" id="A0A9P7ANF8"/>
<organism evidence="2 3">
    <name type="scientific">Suillus plorans</name>
    <dbReference type="NCBI Taxonomy" id="116603"/>
    <lineage>
        <taxon>Eukaryota</taxon>
        <taxon>Fungi</taxon>
        <taxon>Dikarya</taxon>
        <taxon>Basidiomycota</taxon>
        <taxon>Agaricomycotina</taxon>
        <taxon>Agaricomycetes</taxon>
        <taxon>Agaricomycetidae</taxon>
        <taxon>Boletales</taxon>
        <taxon>Suillineae</taxon>
        <taxon>Suillaceae</taxon>
        <taxon>Suillus</taxon>
    </lineage>
</organism>
<comment type="caution">
    <text evidence="2">The sequence shown here is derived from an EMBL/GenBank/DDBJ whole genome shotgun (WGS) entry which is preliminary data.</text>
</comment>
<dbReference type="InterPro" id="IPR051681">
    <property type="entry name" value="Ser/Thr_Kinases-Pseudokinases"/>
</dbReference>
<dbReference type="RefSeq" id="XP_041158757.1">
    <property type="nucleotide sequence ID" value="XM_041303286.1"/>
</dbReference>
<name>A0A9P7ANF8_9AGAM</name>
<dbReference type="Gene3D" id="1.10.510.10">
    <property type="entry name" value="Transferase(Phosphotransferase) domain 1"/>
    <property type="match status" value="1"/>
</dbReference>
<dbReference type="InterPro" id="IPR001245">
    <property type="entry name" value="Ser-Thr/Tyr_kinase_cat_dom"/>
</dbReference>
<dbReference type="OrthoDB" id="4062651at2759"/>
<proteinExistence type="predicted"/>
<evidence type="ECO:0000313" key="2">
    <source>
        <dbReference type="EMBL" id="KAG1792058.1"/>
    </source>
</evidence>
<dbReference type="EMBL" id="JABBWE010000039">
    <property type="protein sequence ID" value="KAG1792058.1"/>
    <property type="molecule type" value="Genomic_DNA"/>
</dbReference>
<feature type="domain" description="Protein kinase" evidence="1">
    <location>
        <begin position="48"/>
        <end position="326"/>
    </location>
</feature>
<reference evidence="2" key="1">
    <citation type="journal article" date="2020" name="New Phytol.">
        <title>Comparative genomics reveals dynamic genome evolution in host specialist ectomycorrhizal fungi.</title>
        <authorList>
            <person name="Lofgren L.A."/>
            <person name="Nguyen N.H."/>
            <person name="Vilgalys R."/>
            <person name="Ruytinx J."/>
            <person name="Liao H.L."/>
            <person name="Branco S."/>
            <person name="Kuo A."/>
            <person name="LaButti K."/>
            <person name="Lipzen A."/>
            <person name="Andreopoulos W."/>
            <person name="Pangilinan J."/>
            <person name="Riley R."/>
            <person name="Hundley H."/>
            <person name="Na H."/>
            <person name="Barry K."/>
            <person name="Grigoriev I.V."/>
            <person name="Stajich J.E."/>
            <person name="Kennedy P.G."/>
        </authorList>
    </citation>
    <scope>NUCLEOTIDE SEQUENCE</scope>
    <source>
        <strain evidence="2">S12</strain>
    </source>
</reference>
<protein>
    <submittedName>
        <fullName evidence="2">Kinase-like domain-containing protein</fullName>
    </submittedName>
</protein>
<keyword evidence="3" id="KW-1185">Reference proteome</keyword>
<dbReference type="InterPro" id="IPR011009">
    <property type="entry name" value="Kinase-like_dom_sf"/>
</dbReference>
<keyword evidence="2" id="KW-0418">Kinase</keyword>
<dbReference type="PANTHER" id="PTHR44329:SF214">
    <property type="entry name" value="PROTEIN KINASE DOMAIN-CONTAINING PROTEIN"/>
    <property type="match status" value="1"/>
</dbReference>